<gene>
    <name evidence="4" type="ORF">COX22_01220</name>
</gene>
<organism evidence="4 5">
    <name type="scientific">Candidatus Falkowbacteria bacterium CG23_combo_of_CG06-09_8_20_14_all_49_15</name>
    <dbReference type="NCBI Taxonomy" id="1974572"/>
    <lineage>
        <taxon>Bacteria</taxon>
        <taxon>Candidatus Falkowiibacteriota</taxon>
    </lineage>
</organism>
<evidence type="ECO:0000313" key="5">
    <source>
        <dbReference type="Proteomes" id="UP000230729"/>
    </source>
</evidence>
<dbReference type="Gene3D" id="3.40.50.2300">
    <property type="match status" value="1"/>
</dbReference>
<dbReference type="AlphaFoldDB" id="A0A2G9ZNX8"/>
<dbReference type="InterPro" id="IPR050595">
    <property type="entry name" value="Bact_response_regulator"/>
</dbReference>
<keyword evidence="1 2" id="KW-0597">Phosphoprotein</keyword>
<proteinExistence type="predicted"/>
<dbReference type="PANTHER" id="PTHR44591:SF3">
    <property type="entry name" value="RESPONSE REGULATORY DOMAIN-CONTAINING PROTEIN"/>
    <property type="match status" value="1"/>
</dbReference>
<dbReference type="PROSITE" id="PS50110">
    <property type="entry name" value="RESPONSE_REGULATORY"/>
    <property type="match status" value="1"/>
</dbReference>
<dbReference type="InterPro" id="IPR011006">
    <property type="entry name" value="CheY-like_superfamily"/>
</dbReference>
<dbReference type="Proteomes" id="UP000230729">
    <property type="component" value="Unassembled WGS sequence"/>
</dbReference>
<dbReference type="Pfam" id="PF00072">
    <property type="entry name" value="Response_reg"/>
    <property type="match status" value="1"/>
</dbReference>
<feature type="domain" description="Response regulatory" evidence="3">
    <location>
        <begin position="7"/>
        <end position="123"/>
    </location>
</feature>
<dbReference type="PANTHER" id="PTHR44591">
    <property type="entry name" value="STRESS RESPONSE REGULATOR PROTEIN 1"/>
    <property type="match status" value="1"/>
</dbReference>
<name>A0A2G9ZNX8_9BACT</name>
<dbReference type="CDD" id="cd17574">
    <property type="entry name" value="REC_OmpR"/>
    <property type="match status" value="1"/>
</dbReference>
<comment type="caution">
    <text evidence="4">The sequence shown here is derived from an EMBL/GenBank/DDBJ whole genome shotgun (WGS) entry which is preliminary data.</text>
</comment>
<protein>
    <submittedName>
        <fullName evidence="4">Response regulator</fullName>
    </submittedName>
</protein>
<evidence type="ECO:0000256" key="1">
    <source>
        <dbReference type="ARBA" id="ARBA00022553"/>
    </source>
</evidence>
<reference evidence="4 5" key="1">
    <citation type="submission" date="2017-09" db="EMBL/GenBank/DDBJ databases">
        <title>Depth-based differentiation of microbial function through sediment-hosted aquifers and enrichment of novel symbionts in the deep terrestrial subsurface.</title>
        <authorList>
            <person name="Probst A.J."/>
            <person name="Ladd B."/>
            <person name="Jarett J.K."/>
            <person name="Geller-Mcgrath D.E."/>
            <person name="Sieber C.M."/>
            <person name="Emerson J.B."/>
            <person name="Anantharaman K."/>
            <person name="Thomas B.C."/>
            <person name="Malmstrom R."/>
            <person name="Stieglmeier M."/>
            <person name="Klingl A."/>
            <person name="Woyke T."/>
            <person name="Ryan C.M."/>
            <person name="Banfield J.F."/>
        </authorList>
    </citation>
    <scope>NUCLEOTIDE SEQUENCE [LARGE SCALE GENOMIC DNA]</scope>
    <source>
        <strain evidence="4">CG23_combo_of_CG06-09_8_20_14_all_49_15</strain>
    </source>
</reference>
<evidence type="ECO:0000256" key="2">
    <source>
        <dbReference type="PROSITE-ProRule" id="PRU00169"/>
    </source>
</evidence>
<dbReference type="GO" id="GO:0000160">
    <property type="term" value="P:phosphorelay signal transduction system"/>
    <property type="evidence" value="ECO:0007669"/>
    <property type="project" value="InterPro"/>
</dbReference>
<accession>A0A2G9ZNX8</accession>
<dbReference type="SUPFAM" id="SSF52172">
    <property type="entry name" value="CheY-like"/>
    <property type="match status" value="1"/>
</dbReference>
<dbReference type="SMART" id="SM00448">
    <property type="entry name" value="REC"/>
    <property type="match status" value="1"/>
</dbReference>
<evidence type="ECO:0000259" key="3">
    <source>
        <dbReference type="PROSITE" id="PS50110"/>
    </source>
</evidence>
<sequence length="126" mass="14079">MENKSRAILIVEDDEMVANMYKIKLENNGWKVILAQNGQDGLESASREKPDLILLDIILPQVDGFAVLQSLKEKNDLREIPVVILTNLGTDEDVAKGRELGAAGYIIKSEHTPSQICEEIKKYIKS</sequence>
<evidence type="ECO:0000313" key="4">
    <source>
        <dbReference type="EMBL" id="PIP34028.1"/>
    </source>
</evidence>
<dbReference type="EMBL" id="PCSD01000025">
    <property type="protein sequence ID" value="PIP34028.1"/>
    <property type="molecule type" value="Genomic_DNA"/>
</dbReference>
<feature type="modified residue" description="4-aspartylphosphate" evidence="2">
    <location>
        <position position="56"/>
    </location>
</feature>
<dbReference type="InterPro" id="IPR001789">
    <property type="entry name" value="Sig_transdc_resp-reg_receiver"/>
</dbReference>